<dbReference type="EMBL" id="CP072801">
    <property type="protein sequence ID" value="QTR44806.1"/>
    <property type="molecule type" value="Genomic_DNA"/>
</dbReference>
<keyword evidence="2" id="KW-1185">Reference proteome</keyword>
<dbReference type="PANTHER" id="PTHR35530">
    <property type="entry name" value="TAUTOMERASE-RELATED"/>
    <property type="match status" value="1"/>
</dbReference>
<dbReference type="Proteomes" id="UP000672039">
    <property type="component" value="Chromosome"/>
</dbReference>
<dbReference type="RefSeq" id="WP_210221255.1">
    <property type="nucleotide sequence ID" value="NZ_CP072801.1"/>
</dbReference>
<evidence type="ECO:0000313" key="2">
    <source>
        <dbReference type="Proteomes" id="UP000672039"/>
    </source>
</evidence>
<dbReference type="Gene3D" id="3.30.429.10">
    <property type="entry name" value="Macrophage Migration Inhibitory Factor"/>
    <property type="match status" value="2"/>
</dbReference>
<organism evidence="1 2">
    <name type="scientific">Thiothrix litoralis</name>
    <dbReference type="NCBI Taxonomy" id="2891210"/>
    <lineage>
        <taxon>Bacteria</taxon>
        <taxon>Pseudomonadati</taxon>
        <taxon>Pseudomonadota</taxon>
        <taxon>Gammaproteobacteria</taxon>
        <taxon>Thiotrichales</taxon>
        <taxon>Thiotrichaceae</taxon>
        <taxon>Thiothrix</taxon>
    </lineage>
</organism>
<dbReference type="SUPFAM" id="SSF55331">
    <property type="entry name" value="Tautomerase/MIF"/>
    <property type="match status" value="1"/>
</dbReference>
<reference evidence="1 2" key="1">
    <citation type="submission" date="2021-04" db="EMBL/GenBank/DDBJ databases">
        <title>Genomics, taxonomy and metabolism of representatives of sulfur bacteria of the genus Thiothrix: Thiothrix fructosivorans QT, Thiothrix unzii A1T and three new species, Thiothrix subterranea sp. nov., Thiothrix litoralis sp. nov. and 'Candidatus Thiothrix anitrata' sp. nov.</title>
        <authorList>
            <person name="Ravin N.V."/>
            <person name="Smolyakov D."/>
            <person name="Rudenko T.S."/>
            <person name="Mardanov A.V."/>
            <person name="Beletsky A.V."/>
            <person name="Markov N.D."/>
            <person name="Fomenkov A.I."/>
            <person name="Roberts R.J."/>
            <person name="Karnachuk O.V."/>
            <person name="Novikov A."/>
            <person name="Grabovich M.Y."/>
        </authorList>
    </citation>
    <scope>NUCLEOTIDE SEQUENCE [LARGE SCALE GENOMIC DNA]</scope>
    <source>
        <strain evidence="1 2">AS</strain>
    </source>
</reference>
<evidence type="ECO:0000313" key="1">
    <source>
        <dbReference type="EMBL" id="QTR44806.1"/>
    </source>
</evidence>
<proteinExistence type="predicted"/>
<name>A0ABX7WP79_9GAMM</name>
<dbReference type="PANTHER" id="PTHR35530:SF1">
    <property type="entry name" value="2-HYDROXYMUCONATE TAUTOMERASE"/>
    <property type="match status" value="1"/>
</dbReference>
<sequence>MPYIAVRISKTVSAAQVQQLASGITDIMTDTLCKQRSLVAVSIESIPASHWFVASQNMAELQNTTAFVSGIITEGTNTEAEKSHAIAAIFALLTEVLGVLAEASYIVLDCVPATNWGYSGKTQANRKATGEKS</sequence>
<protein>
    <submittedName>
        <fullName evidence="1">Tautomerase family protein</fullName>
    </submittedName>
</protein>
<accession>A0ABX7WP79</accession>
<gene>
    <name evidence="1" type="ORF">J9253_12330</name>
</gene>
<dbReference type="InterPro" id="IPR014347">
    <property type="entry name" value="Tautomerase/MIF_sf"/>
</dbReference>